<sequence>MGIIIVLIQFIVTALSQTNDSIDCNKYFYKFGTTKSPLEFSGDVVYIQESRDIQINVKYTDVLFEDPIYFGLIQEDGKTPETTCLNLQVYHLPNTQDQLPQLLTNLSIFVSNNTNFQWRYYSFKIPISKLNKHDISTQNTSIQTYDGSYSINFESTLKRSFKYQFIFNFTINVNNNSQLLNDTKFSSQIIFDQSPIIVPGSKLLWCSNFTCQSYLNEPPLLYLNTIFFLQQVIVDCEFKNEKLENIEVYYTIDQIQTKAKTMRYNNTTPGQVIIILKVPFAWKKVSIKVISTLSRKPPSYTFENNVEITFRAFSSTSSTSSTTSTNSFPQPYDPIKIETQLRLCSDLTCQKLLETTPNLHFNDFVNIQQVIKSPTYLGFGLTNTQVWFIGEGLNVEVTPIQIINSTEGQVNMLLKVNIVWKAVSIKVKSQISTTGSGPDFYTYPLSTNSSQLPEPAENDFSLGCIRPQGTEMCASCEEECNINGFSSTSCGECHRHICYGFLIFLNMILLFATTI</sequence>
<evidence type="ECO:0000313" key="2">
    <source>
        <dbReference type="EMBL" id="CAD8211789.1"/>
    </source>
</evidence>
<dbReference type="OrthoDB" id="312007at2759"/>
<proteinExistence type="predicted"/>
<accession>A0A8S1YDF4</accession>
<keyword evidence="3" id="KW-1185">Reference proteome</keyword>
<organism evidence="2 3">
    <name type="scientific">Paramecium octaurelia</name>
    <dbReference type="NCBI Taxonomy" id="43137"/>
    <lineage>
        <taxon>Eukaryota</taxon>
        <taxon>Sar</taxon>
        <taxon>Alveolata</taxon>
        <taxon>Ciliophora</taxon>
        <taxon>Intramacronucleata</taxon>
        <taxon>Oligohymenophorea</taxon>
        <taxon>Peniculida</taxon>
        <taxon>Parameciidae</taxon>
        <taxon>Paramecium</taxon>
    </lineage>
</organism>
<name>A0A8S1YDF4_PAROT</name>
<feature type="chain" id="PRO_5035732074" evidence="1">
    <location>
        <begin position="17"/>
        <end position="515"/>
    </location>
</feature>
<comment type="caution">
    <text evidence="2">The sequence shown here is derived from an EMBL/GenBank/DDBJ whole genome shotgun (WGS) entry which is preliminary data.</text>
</comment>
<evidence type="ECO:0000256" key="1">
    <source>
        <dbReference type="SAM" id="SignalP"/>
    </source>
</evidence>
<dbReference type="AlphaFoldDB" id="A0A8S1YDF4"/>
<dbReference type="Proteomes" id="UP000683925">
    <property type="component" value="Unassembled WGS sequence"/>
</dbReference>
<dbReference type="EMBL" id="CAJJDP010000157">
    <property type="protein sequence ID" value="CAD8211789.1"/>
    <property type="molecule type" value="Genomic_DNA"/>
</dbReference>
<keyword evidence="1" id="KW-0732">Signal</keyword>
<evidence type="ECO:0000313" key="3">
    <source>
        <dbReference type="Proteomes" id="UP000683925"/>
    </source>
</evidence>
<dbReference type="OMA" id="VLFEDPI"/>
<feature type="signal peptide" evidence="1">
    <location>
        <begin position="1"/>
        <end position="16"/>
    </location>
</feature>
<gene>
    <name evidence="2" type="ORF">POCTA_138.1.T1550105</name>
</gene>
<reference evidence="2" key="1">
    <citation type="submission" date="2021-01" db="EMBL/GenBank/DDBJ databases">
        <authorList>
            <consortium name="Genoscope - CEA"/>
            <person name="William W."/>
        </authorList>
    </citation>
    <scope>NUCLEOTIDE SEQUENCE</scope>
</reference>
<protein>
    <submittedName>
        <fullName evidence="2">Uncharacterized protein</fullName>
    </submittedName>
</protein>